<protein>
    <submittedName>
        <fullName evidence="5">GntR family transcriptional regulator</fullName>
    </submittedName>
</protein>
<dbReference type="Pfam" id="PF00392">
    <property type="entry name" value="GntR"/>
    <property type="match status" value="1"/>
</dbReference>
<dbReference type="SMART" id="SM00345">
    <property type="entry name" value="HTH_GNTR"/>
    <property type="match status" value="1"/>
</dbReference>
<dbReference type="InterPro" id="IPR000524">
    <property type="entry name" value="Tscrpt_reg_HTH_GntR"/>
</dbReference>
<organism evidence="5 6">
    <name type="scientific">Jiangella aurantiaca</name>
    <dbReference type="NCBI Taxonomy" id="2530373"/>
    <lineage>
        <taxon>Bacteria</taxon>
        <taxon>Bacillati</taxon>
        <taxon>Actinomycetota</taxon>
        <taxon>Actinomycetes</taxon>
        <taxon>Jiangellales</taxon>
        <taxon>Jiangellaceae</taxon>
        <taxon>Jiangella</taxon>
    </lineage>
</organism>
<dbReference type="CDD" id="cd07377">
    <property type="entry name" value="WHTH_GntR"/>
    <property type="match status" value="1"/>
</dbReference>
<evidence type="ECO:0000259" key="4">
    <source>
        <dbReference type="PROSITE" id="PS50949"/>
    </source>
</evidence>
<evidence type="ECO:0000313" key="5">
    <source>
        <dbReference type="EMBL" id="TDD68933.1"/>
    </source>
</evidence>
<dbReference type="InterPro" id="IPR036388">
    <property type="entry name" value="WH-like_DNA-bd_sf"/>
</dbReference>
<dbReference type="Gene3D" id="1.10.10.10">
    <property type="entry name" value="Winged helix-like DNA-binding domain superfamily/Winged helix DNA-binding domain"/>
    <property type="match status" value="1"/>
</dbReference>
<dbReference type="InterPro" id="IPR011711">
    <property type="entry name" value="GntR_C"/>
</dbReference>
<dbReference type="AlphaFoldDB" id="A0A4R5A9K7"/>
<dbReference type="PANTHER" id="PTHR43537:SF49">
    <property type="entry name" value="TRANSCRIPTIONAL REGULATORY PROTEIN"/>
    <property type="match status" value="1"/>
</dbReference>
<name>A0A4R5A9K7_9ACTN</name>
<dbReference type="GO" id="GO:0003700">
    <property type="term" value="F:DNA-binding transcription factor activity"/>
    <property type="evidence" value="ECO:0007669"/>
    <property type="project" value="InterPro"/>
</dbReference>
<sequence>MPETATRYQIATAMAAPSTPRATRREVPLTAPAAGRRRRGAERVTVVVVIYAPFRSTVCPRRYEGLHAIARGIGVESRLLGVGRARLHATSSGGAMTTETSKREQGLAERAYLALREAILGHELAPGTRLSVPNVAEWLGVSRSPAREAIARIAYEGLAHVEPNKGAVVADLDAESLVEIYEVREALEGLACRLASQRAHDGDIAALRDLLAQHVAAVEAGDVERHYDLDMRFHARVRELAGNSRLTAQLEVLQQQIRLAMYTTHRSPGGMPLAVTEHRRIVDALESGDPVLAEAAGRSHIARLLRDLSAAEKDPTGRYR</sequence>
<comment type="caution">
    <text evidence="5">The sequence shown here is derived from an EMBL/GenBank/DDBJ whole genome shotgun (WGS) entry which is preliminary data.</text>
</comment>
<dbReference type="EMBL" id="SMLB01000017">
    <property type="protein sequence ID" value="TDD68933.1"/>
    <property type="molecule type" value="Genomic_DNA"/>
</dbReference>
<dbReference type="Proteomes" id="UP000295217">
    <property type="component" value="Unassembled WGS sequence"/>
</dbReference>
<dbReference type="SMART" id="SM00895">
    <property type="entry name" value="FCD"/>
    <property type="match status" value="1"/>
</dbReference>
<dbReference type="Pfam" id="PF07729">
    <property type="entry name" value="FCD"/>
    <property type="match status" value="1"/>
</dbReference>
<evidence type="ECO:0000313" key="6">
    <source>
        <dbReference type="Proteomes" id="UP000295217"/>
    </source>
</evidence>
<feature type="domain" description="HTH gntR-type" evidence="4">
    <location>
        <begin position="105"/>
        <end position="172"/>
    </location>
</feature>
<gene>
    <name evidence="5" type="ORF">E1262_14430</name>
</gene>
<dbReference type="Gene3D" id="1.20.120.530">
    <property type="entry name" value="GntR ligand-binding domain-like"/>
    <property type="match status" value="1"/>
</dbReference>
<dbReference type="GO" id="GO:0003677">
    <property type="term" value="F:DNA binding"/>
    <property type="evidence" value="ECO:0007669"/>
    <property type="project" value="UniProtKB-KW"/>
</dbReference>
<dbReference type="SUPFAM" id="SSF48008">
    <property type="entry name" value="GntR ligand-binding domain-like"/>
    <property type="match status" value="1"/>
</dbReference>
<dbReference type="OrthoDB" id="9816161at2"/>
<evidence type="ECO:0000256" key="2">
    <source>
        <dbReference type="ARBA" id="ARBA00023125"/>
    </source>
</evidence>
<dbReference type="PANTHER" id="PTHR43537">
    <property type="entry name" value="TRANSCRIPTIONAL REGULATOR, GNTR FAMILY"/>
    <property type="match status" value="1"/>
</dbReference>
<dbReference type="InterPro" id="IPR036390">
    <property type="entry name" value="WH_DNA-bd_sf"/>
</dbReference>
<evidence type="ECO:0000256" key="3">
    <source>
        <dbReference type="ARBA" id="ARBA00023163"/>
    </source>
</evidence>
<dbReference type="SUPFAM" id="SSF46785">
    <property type="entry name" value="Winged helix' DNA-binding domain"/>
    <property type="match status" value="1"/>
</dbReference>
<evidence type="ECO:0000256" key="1">
    <source>
        <dbReference type="ARBA" id="ARBA00023015"/>
    </source>
</evidence>
<reference evidence="5 6" key="1">
    <citation type="submission" date="2019-02" db="EMBL/GenBank/DDBJ databases">
        <title>Draft genome sequences of novel Actinobacteria.</title>
        <authorList>
            <person name="Sahin N."/>
            <person name="Ay H."/>
            <person name="Saygin H."/>
        </authorList>
    </citation>
    <scope>NUCLEOTIDE SEQUENCE [LARGE SCALE GENOMIC DNA]</scope>
    <source>
        <strain evidence="5 6">8K307</strain>
    </source>
</reference>
<proteinExistence type="predicted"/>
<dbReference type="InterPro" id="IPR008920">
    <property type="entry name" value="TF_FadR/GntR_C"/>
</dbReference>
<keyword evidence="3" id="KW-0804">Transcription</keyword>
<dbReference type="PROSITE" id="PS50949">
    <property type="entry name" value="HTH_GNTR"/>
    <property type="match status" value="1"/>
</dbReference>
<keyword evidence="6" id="KW-1185">Reference proteome</keyword>
<accession>A0A4R5A9K7</accession>
<keyword evidence="1" id="KW-0805">Transcription regulation</keyword>
<keyword evidence="2" id="KW-0238">DNA-binding</keyword>